<dbReference type="SUPFAM" id="SSF160904">
    <property type="entry name" value="Jann2411-like"/>
    <property type="match status" value="1"/>
</dbReference>
<protein>
    <recommendedName>
        <fullName evidence="1">Zinc finger CGNR domain-containing protein</fullName>
    </recommendedName>
</protein>
<feature type="domain" description="Zinc finger CGNR" evidence="1">
    <location>
        <begin position="109"/>
        <end position="156"/>
    </location>
</feature>
<comment type="caution">
    <text evidence="2">The sequence shown here is derived from an EMBL/GenBank/DDBJ whole genome shotgun (WGS) entry which is preliminary data.</text>
</comment>
<dbReference type="Pfam" id="PF11706">
    <property type="entry name" value="zf-CGNR"/>
    <property type="match status" value="1"/>
</dbReference>
<evidence type="ECO:0000313" key="2">
    <source>
        <dbReference type="EMBL" id="KZM71644.1"/>
    </source>
</evidence>
<reference evidence="2 3" key="1">
    <citation type="submission" date="2016-04" db="EMBL/GenBank/DDBJ databases">
        <authorList>
            <person name="Evans L.H."/>
            <person name="Alamgir A."/>
            <person name="Owens N."/>
            <person name="Weber N.D."/>
            <person name="Virtaneva K."/>
            <person name="Barbian K."/>
            <person name="Babar A."/>
            <person name="Rosenke K."/>
        </authorList>
    </citation>
    <scope>NUCLEOTIDE SEQUENCE [LARGE SCALE GENOMIC DNA]</scope>
    <source>
        <strain evidence="2 3">IFM 0406</strain>
    </source>
</reference>
<gene>
    <name evidence="2" type="ORF">AWN90_02655</name>
</gene>
<dbReference type="STRING" id="455432.AWN90_02655"/>
<proteinExistence type="predicted"/>
<dbReference type="PANTHER" id="PTHR35525:SF3">
    <property type="entry name" value="BLL6575 PROTEIN"/>
    <property type="match status" value="1"/>
</dbReference>
<dbReference type="AlphaFoldDB" id="A0A164KQZ4"/>
<accession>A0A164KQZ4</accession>
<sequence>MNSWHIPNDTREIRDELVQWASDPEVWRSTFISVPCPPQLEAIIEFRDALRTLVTYGESEVMDRLVIEYAPRLRLGRETITIAPCDPTNAVAVGVGLLVEASVQGTLRRLRACPDCGWAFYDRSKNNSRVWCAMEAGPGARGCGSIAKTTRYRKRKQNSVDVGLVPPRPEGTC</sequence>
<dbReference type="Proteomes" id="UP000076512">
    <property type="component" value="Unassembled WGS sequence"/>
</dbReference>
<evidence type="ECO:0000259" key="1">
    <source>
        <dbReference type="Pfam" id="PF11706"/>
    </source>
</evidence>
<dbReference type="RefSeq" id="WP_171983085.1">
    <property type="nucleotide sequence ID" value="NZ_JABMCZ010000003.1"/>
</dbReference>
<dbReference type="InterPro" id="IPR021005">
    <property type="entry name" value="Znf_CGNR"/>
</dbReference>
<name>A0A164KQZ4_9NOCA</name>
<dbReference type="InterPro" id="IPR023286">
    <property type="entry name" value="ABATE_dom_sf"/>
</dbReference>
<dbReference type="PANTHER" id="PTHR35525">
    <property type="entry name" value="BLL6575 PROTEIN"/>
    <property type="match status" value="1"/>
</dbReference>
<organism evidence="2 3">
    <name type="scientific">Nocardia terpenica</name>
    <dbReference type="NCBI Taxonomy" id="455432"/>
    <lineage>
        <taxon>Bacteria</taxon>
        <taxon>Bacillati</taxon>
        <taxon>Actinomycetota</taxon>
        <taxon>Actinomycetes</taxon>
        <taxon>Mycobacteriales</taxon>
        <taxon>Nocardiaceae</taxon>
        <taxon>Nocardia</taxon>
    </lineage>
</organism>
<evidence type="ECO:0000313" key="3">
    <source>
        <dbReference type="Proteomes" id="UP000076512"/>
    </source>
</evidence>
<keyword evidence="3" id="KW-1185">Reference proteome</keyword>
<dbReference type="InterPro" id="IPR010852">
    <property type="entry name" value="ABATE"/>
</dbReference>
<dbReference type="Gene3D" id="1.10.3300.10">
    <property type="entry name" value="Jann2411-like domain"/>
    <property type="match status" value="1"/>
</dbReference>
<dbReference type="EMBL" id="LWGR01000012">
    <property type="protein sequence ID" value="KZM71644.1"/>
    <property type="molecule type" value="Genomic_DNA"/>
</dbReference>